<sequence length="55" mass="6655">MLRKMMVSLIPHHSKQGPKVRRRLRPELKVMHVKGRTFTMIHWTIIGPRKRRLKS</sequence>
<name>A0A0A9B5W0_ARUDO</name>
<dbReference type="EMBL" id="GBRH01243213">
    <property type="protein sequence ID" value="JAD54682.1"/>
    <property type="molecule type" value="Transcribed_RNA"/>
</dbReference>
<feature type="compositionally biased region" description="Basic residues" evidence="1">
    <location>
        <begin position="12"/>
        <end position="22"/>
    </location>
</feature>
<reference evidence="2" key="2">
    <citation type="journal article" date="2015" name="Data Brief">
        <title>Shoot transcriptome of the giant reed, Arundo donax.</title>
        <authorList>
            <person name="Barrero R.A."/>
            <person name="Guerrero F.D."/>
            <person name="Moolhuijzen P."/>
            <person name="Goolsby J.A."/>
            <person name="Tidwell J."/>
            <person name="Bellgard S.E."/>
            <person name="Bellgard M.I."/>
        </authorList>
    </citation>
    <scope>NUCLEOTIDE SEQUENCE</scope>
    <source>
        <tissue evidence="2">Shoot tissue taken approximately 20 cm above the soil surface</tissue>
    </source>
</reference>
<proteinExistence type="predicted"/>
<evidence type="ECO:0000256" key="1">
    <source>
        <dbReference type="SAM" id="MobiDB-lite"/>
    </source>
</evidence>
<accession>A0A0A9B5W0</accession>
<evidence type="ECO:0000313" key="2">
    <source>
        <dbReference type="EMBL" id="JAD54682.1"/>
    </source>
</evidence>
<protein>
    <submittedName>
        <fullName evidence="2">Uncharacterized protein</fullName>
    </submittedName>
</protein>
<reference evidence="2" key="1">
    <citation type="submission" date="2014-09" db="EMBL/GenBank/DDBJ databases">
        <authorList>
            <person name="Magalhaes I.L.F."/>
            <person name="Oliveira U."/>
            <person name="Santos F.R."/>
            <person name="Vidigal T.H.D.A."/>
            <person name="Brescovit A.D."/>
            <person name="Santos A.J."/>
        </authorList>
    </citation>
    <scope>NUCLEOTIDE SEQUENCE</scope>
    <source>
        <tissue evidence="2">Shoot tissue taken approximately 20 cm above the soil surface</tissue>
    </source>
</reference>
<dbReference type="AlphaFoldDB" id="A0A0A9B5W0"/>
<organism evidence="2">
    <name type="scientific">Arundo donax</name>
    <name type="common">Giant reed</name>
    <name type="synonym">Donax arundinaceus</name>
    <dbReference type="NCBI Taxonomy" id="35708"/>
    <lineage>
        <taxon>Eukaryota</taxon>
        <taxon>Viridiplantae</taxon>
        <taxon>Streptophyta</taxon>
        <taxon>Embryophyta</taxon>
        <taxon>Tracheophyta</taxon>
        <taxon>Spermatophyta</taxon>
        <taxon>Magnoliopsida</taxon>
        <taxon>Liliopsida</taxon>
        <taxon>Poales</taxon>
        <taxon>Poaceae</taxon>
        <taxon>PACMAD clade</taxon>
        <taxon>Arundinoideae</taxon>
        <taxon>Arundineae</taxon>
        <taxon>Arundo</taxon>
    </lineage>
</organism>
<feature type="region of interest" description="Disordered" evidence="1">
    <location>
        <begin position="1"/>
        <end position="22"/>
    </location>
</feature>